<dbReference type="InterPro" id="IPR019169">
    <property type="entry name" value="Transmembrane_26"/>
</dbReference>
<reference evidence="2" key="1">
    <citation type="journal article" date="2010" name="Science">
        <title>Plasticity of animal genome architecture unmasked by rapid evolution of a pelagic tunicate.</title>
        <authorList>
            <person name="Denoeud F."/>
            <person name="Henriet S."/>
            <person name="Mungpakdee S."/>
            <person name="Aury J.M."/>
            <person name="Da Silva C."/>
            <person name="Brinkmann H."/>
            <person name="Mikhaleva J."/>
            <person name="Olsen L.C."/>
            <person name="Jubin C."/>
            <person name="Canestro C."/>
            <person name="Bouquet J.M."/>
            <person name="Danks G."/>
            <person name="Poulain J."/>
            <person name="Campsteijn C."/>
            <person name="Adamski M."/>
            <person name="Cross I."/>
            <person name="Yadetie F."/>
            <person name="Muffato M."/>
            <person name="Louis A."/>
            <person name="Butcher S."/>
            <person name="Tsagkogeorga G."/>
            <person name="Konrad A."/>
            <person name="Singh S."/>
            <person name="Jensen M.F."/>
            <person name="Cong E.H."/>
            <person name="Eikeseth-Otteraa H."/>
            <person name="Noel B."/>
            <person name="Anthouard V."/>
            <person name="Porcel B.M."/>
            <person name="Kachouri-Lafond R."/>
            <person name="Nishino A."/>
            <person name="Ugolini M."/>
            <person name="Chourrout P."/>
            <person name="Nishida H."/>
            <person name="Aasland R."/>
            <person name="Huzurbazar S."/>
            <person name="Westhof E."/>
            <person name="Delsuc F."/>
            <person name="Lehrach H."/>
            <person name="Reinhardt R."/>
            <person name="Weissenbach J."/>
            <person name="Roy S.W."/>
            <person name="Artiguenave F."/>
            <person name="Postlethwait J.H."/>
            <person name="Manak J.R."/>
            <person name="Thompson E.M."/>
            <person name="Jaillon O."/>
            <person name="Du Pasquier L."/>
            <person name="Boudinot P."/>
            <person name="Liberles D.A."/>
            <person name="Volff J.N."/>
            <person name="Philippe H."/>
            <person name="Lenhard B."/>
            <person name="Roest Crollius H."/>
            <person name="Wincker P."/>
            <person name="Chourrout D."/>
        </authorList>
    </citation>
    <scope>NUCLEOTIDE SEQUENCE [LARGE SCALE GENOMIC DNA]</scope>
</reference>
<gene>
    <name evidence="2" type="ORF">GSOID_T00013754001</name>
</gene>
<evidence type="ECO:0000313" key="3">
    <source>
        <dbReference type="Proteomes" id="UP000001307"/>
    </source>
</evidence>
<dbReference type="AlphaFoldDB" id="E4Y0R8"/>
<accession>E4Y0R8</accession>
<evidence type="ECO:0000256" key="1">
    <source>
        <dbReference type="SAM" id="Phobius"/>
    </source>
</evidence>
<feature type="non-terminal residue" evidence="2">
    <location>
        <position position="1"/>
    </location>
</feature>
<dbReference type="PANTHER" id="PTHR22168">
    <property type="entry name" value="TMEM26 PROTEIN"/>
    <property type="match status" value="1"/>
</dbReference>
<dbReference type="EMBL" id="FN653528">
    <property type="protein sequence ID" value="CBY15476.1"/>
    <property type="molecule type" value="Genomic_DNA"/>
</dbReference>
<proteinExistence type="predicted"/>
<keyword evidence="3" id="KW-1185">Reference proteome</keyword>
<keyword evidence="1" id="KW-0812">Transmembrane</keyword>
<feature type="transmembrane region" description="Helical" evidence="1">
    <location>
        <begin position="21"/>
        <end position="39"/>
    </location>
</feature>
<keyword evidence="1" id="KW-1133">Transmembrane helix</keyword>
<dbReference type="Pfam" id="PF09772">
    <property type="entry name" value="Tmem26"/>
    <property type="match status" value="1"/>
</dbReference>
<name>E4Y0R8_OIKDI</name>
<keyword evidence="1" id="KW-0472">Membrane</keyword>
<dbReference type="Proteomes" id="UP000001307">
    <property type="component" value="Unassembled WGS sequence"/>
</dbReference>
<feature type="transmembrane region" description="Helical" evidence="1">
    <location>
        <begin position="86"/>
        <end position="107"/>
    </location>
</feature>
<sequence length="266" mass="30230">TKSAAKKKRRKKKHAAKLTPMIKAVVVRILFAAHGSIAFSRVMLSAANTLDDVSMPWWMPYSNLIGLVLLFFETFITLYKRGGEDYKYFCPSVFFYLISIIPSMVMLEYDQFYQLQQSDCQIYYNQINETEISQLSFLKKFDDSSDLSELEIRTRRDVISNSSELDAFSTTTKAALPTPSSTPPLIGDHRFKDDALDVLHDLNFNLKEGIANSKELIGDLVASNDFDEGVWILGLHQVTTSSLFFIRRGSQPNIILTKTDVKITLK</sequence>
<evidence type="ECO:0000313" key="2">
    <source>
        <dbReference type="EMBL" id="CBY15476.1"/>
    </source>
</evidence>
<dbReference type="InParanoid" id="E4Y0R8"/>
<feature type="transmembrane region" description="Helical" evidence="1">
    <location>
        <begin position="59"/>
        <end position="79"/>
    </location>
</feature>
<protein>
    <submittedName>
        <fullName evidence="2">Uncharacterized protein</fullName>
    </submittedName>
</protein>
<organism evidence="2">
    <name type="scientific">Oikopleura dioica</name>
    <name type="common">Tunicate</name>
    <dbReference type="NCBI Taxonomy" id="34765"/>
    <lineage>
        <taxon>Eukaryota</taxon>
        <taxon>Metazoa</taxon>
        <taxon>Chordata</taxon>
        <taxon>Tunicata</taxon>
        <taxon>Appendicularia</taxon>
        <taxon>Copelata</taxon>
        <taxon>Oikopleuridae</taxon>
        <taxon>Oikopleura</taxon>
    </lineage>
</organism>
<dbReference type="OrthoDB" id="10042902at2759"/>